<dbReference type="SUPFAM" id="SSF46785">
    <property type="entry name" value="Winged helix' DNA-binding domain"/>
    <property type="match status" value="1"/>
</dbReference>
<dbReference type="SUPFAM" id="SSF56112">
    <property type="entry name" value="Protein kinase-like (PK-like)"/>
    <property type="match status" value="1"/>
</dbReference>
<evidence type="ECO:0000256" key="6">
    <source>
        <dbReference type="ARBA" id="ARBA00022517"/>
    </source>
</evidence>
<evidence type="ECO:0000256" key="18">
    <source>
        <dbReference type="ARBA" id="ARBA00068837"/>
    </source>
</evidence>
<keyword evidence="6" id="KW-0690">Ribosome biogenesis</keyword>
<comment type="similarity">
    <text evidence="3">Belongs to the protein kinase superfamily. RIO-type Ser/Thr kinase family.</text>
</comment>
<evidence type="ECO:0000256" key="12">
    <source>
        <dbReference type="ARBA" id="ARBA00022777"/>
    </source>
</evidence>
<dbReference type="SMART" id="SM00090">
    <property type="entry name" value="RIO"/>
    <property type="match status" value="1"/>
</dbReference>
<evidence type="ECO:0000256" key="2">
    <source>
        <dbReference type="ARBA" id="ARBA00004496"/>
    </source>
</evidence>
<dbReference type="InterPro" id="IPR011009">
    <property type="entry name" value="Kinase-like_dom_sf"/>
</dbReference>
<keyword evidence="10" id="KW-0479">Metal-binding</keyword>
<evidence type="ECO:0000256" key="9">
    <source>
        <dbReference type="ARBA" id="ARBA00022679"/>
    </source>
</evidence>
<dbReference type="FunFam" id="3.30.200.20:FF:000052">
    <property type="entry name" value="Serine/threonine-protein kinase RIO2"/>
    <property type="match status" value="1"/>
</dbReference>
<dbReference type="PROSITE" id="PS01245">
    <property type="entry name" value="RIO1"/>
    <property type="match status" value="1"/>
</dbReference>
<dbReference type="GO" id="GO:0005524">
    <property type="term" value="F:ATP binding"/>
    <property type="evidence" value="ECO:0007669"/>
    <property type="project" value="UniProtKB-KW"/>
</dbReference>
<proteinExistence type="inferred from homology"/>
<evidence type="ECO:0000313" key="22">
    <source>
        <dbReference type="Proteomes" id="UP000235388"/>
    </source>
</evidence>
<evidence type="ECO:0000256" key="13">
    <source>
        <dbReference type="ARBA" id="ARBA00022840"/>
    </source>
</evidence>
<evidence type="ECO:0000313" key="21">
    <source>
        <dbReference type="EMBL" id="PLW14797.1"/>
    </source>
</evidence>
<dbReference type="FunFam" id="1.10.510.10:FF:000307">
    <property type="entry name" value="Serine/threonine-protein kinase RIO2"/>
    <property type="match status" value="1"/>
</dbReference>
<dbReference type="STRING" id="200324.A0A2N5SNG7"/>
<dbReference type="Pfam" id="PF09202">
    <property type="entry name" value="Rio2_N"/>
    <property type="match status" value="1"/>
</dbReference>
<dbReference type="Gene3D" id="1.10.510.10">
    <property type="entry name" value="Transferase(Phosphotransferase) domain 1"/>
    <property type="match status" value="1"/>
</dbReference>
<dbReference type="InterPro" id="IPR015285">
    <property type="entry name" value="RIO2_wHTH_N"/>
</dbReference>
<dbReference type="EMBL" id="PGCJ01000912">
    <property type="protein sequence ID" value="PLW14797.1"/>
    <property type="molecule type" value="Genomic_DNA"/>
</dbReference>
<feature type="compositionally biased region" description="Basic residues" evidence="19">
    <location>
        <begin position="480"/>
        <end position="492"/>
    </location>
</feature>
<dbReference type="InterPro" id="IPR018935">
    <property type="entry name" value="RIO_kinase_CS"/>
</dbReference>
<keyword evidence="11" id="KW-0547">Nucleotide-binding</keyword>
<sequence>MKLDASDIRYLSSDTFRVLTAVEMGSKNHEIVPTALIANLAGLRSGGVNKCISELAKRGLVKREANSKYDGYRLTYGGYDFLAMKTFSKRSTVYSIGNQIGVGKEADVYVVAGEEDHQRVLKIHRLGRISFRAIKSKRDYLQKRRNASWMYMSRLAAQKEFAFMKVLHEHGFPVPEPIDQSRHCLVMSLIDAFPLRQIHDLAEPGKLYSELMDLIVKLARVGLIHGDFNEFNILVDTASKPGQAIPVLIDFPQMVSTEHENAEYYFNRDVQCIRSFFLKRFRYQSTLYPKFKSIVREGTRQMNLDVEVEASGFGKGESRKLEEYMEVFGVGCDAREDDDDDDEDAESYGTDDDSSDIEQKDKDLEELNDKLVELHATSSAIPDPQQNKDNDEISENGSSEPAKEQQGGEESEELGKPSDEREQDDSQSEHNEDRSDPARAKTTLKTKTKKKKNEKVDLDEDEVKNLVIKKMQRLKASNFNKHHTKKSVKHSNHSTPLGSKFKNDVKSLCSTEF</sequence>
<evidence type="ECO:0000259" key="20">
    <source>
        <dbReference type="SMART" id="SM00090"/>
    </source>
</evidence>
<evidence type="ECO:0000256" key="10">
    <source>
        <dbReference type="ARBA" id="ARBA00022723"/>
    </source>
</evidence>
<keyword evidence="5" id="KW-0963">Cytoplasm</keyword>
<evidence type="ECO:0000256" key="8">
    <source>
        <dbReference type="ARBA" id="ARBA00022553"/>
    </source>
</evidence>
<evidence type="ECO:0000256" key="15">
    <source>
        <dbReference type="ARBA" id="ARBA00047899"/>
    </source>
</evidence>
<feature type="region of interest" description="Disordered" evidence="19">
    <location>
        <begin position="376"/>
        <end position="459"/>
    </location>
</feature>
<dbReference type="Gene3D" id="1.10.10.10">
    <property type="entry name" value="Winged helix-like DNA-binding domain superfamily/Winged helix DNA-binding domain"/>
    <property type="match status" value="1"/>
</dbReference>
<keyword evidence="12" id="KW-0418">Kinase</keyword>
<dbReference type="InterPro" id="IPR030484">
    <property type="entry name" value="Rio2"/>
</dbReference>
<comment type="cofactor">
    <cofactor evidence="1">
        <name>Mg(2+)</name>
        <dbReference type="ChEBI" id="CHEBI:18420"/>
    </cofactor>
</comment>
<dbReference type="FunFam" id="1.10.10.10:FF:000053">
    <property type="entry name" value="Serine/threonine-protein kinase RIO2"/>
    <property type="match status" value="1"/>
</dbReference>
<evidence type="ECO:0000256" key="19">
    <source>
        <dbReference type="SAM" id="MobiDB-lite"/>
    </source>
</evidence>
<keyword evidence="13" id="KW-0067">ATP-binding</keyword>
<dbReference type="Pfam" id="PF01163">
    <property type="entry name" value="RIO1"/>
    <property type="match status" value="1"/>
</dbReference>
<feature type="region of interest" description="Disordered" evidence="19">
    <location>
        <begin position="474"/>
        <end position="502"/>
    </location>
</feature>
<keyword evidence="22" id="KW-1185">Reference proteome</keyword>
<dbReference type="OrthoDB" id="10258631at2759"/>
<evidence type="ECO:0000256" key="3">
    <source>
        <dbReference type="ARBA" id="ARBA00009196"/>
    </source>
</evidence>
<comment type="catalytic activity">
    <reaction evidence="15">
        <text>L-threonyl-[protein] + ATP = O-phospho-L-threonyl-[protein] + ADP + H(+)</text>
        <dbReference type="Rhea" id="RHEA:46608"/>
        <dbReference type="Rhea" id="RHEA-COMP:11060"/>
        <dbReference type="Rhea" id="RHEA-COMP:11605"/>
        <dbReference type="ChEBI" id="CHEBI:15378"/>
        <dbReference type="ChEBI" id="CHEBI:30013"/>
        <dbReference type="ChEBI" id="CHEBI:30616"/>
        <dbReference type="ChEBI" id="CHEBI:61977"/>
        <dbReference type="ChEBI" id="CHEBI:456216"/>
        <dbReference type="EC" id="2.7.11.1"/>
    </reaction>
</comment>
<evidence type="ECO:0000256" key="1">
    <source>
        <dbReference type="ARBA" id="ARBA00001946"/>
    </source>
</evidence>
<comment type="catalytic activity">
    <reaction evidence="16">
        <text>L-seryl-[protein] + ATP = O-phospho-L-seryl-[protein] + ADP + H(+)</text>
        <dbReference type="Rhea" id="RHEA:17989"/>
        <dbReference type="Rhea" id="RHEA-COMP:9863"/>
        <dbReference type="Rhea" id="RHEA-COMP:11604"/>
        <dbReference type="ChEBI" id="CHEBI:15378"/>
        <dbReference type="ChEBI" id="CHEBI:29999"/>
        <dbReference type="ChEBI" id="CHEBI:30616"/>
        <dbReference type="ChEBI" id="CHEBI:83421"/>
        <dbReference type="ChEBI" id="CHEBI:456216"/>
        <dbReference type="EC" id="2.7.11.1"/>
    </reaction>
</comment>
<evidence type="ECO:0000256" key="16">
    <source>
        <dbReference type="ARBA" id="ARBA00048679"/>
    </source>
</evidence>
<evidence type="ECO:0000256" key="11">
    <source>
        <dbReference type="ARBA" id="ARBA00022741"/>
    </source>
</evidence>
<evidence type="ECO:0000256" key="7">
    <source>
        <dbReference type="ARBA" id="ARBA00022527"/>
    </source>
</evidence>
<dbReference type="Proteomes" id="UP000235388">
    <property type="component" value="Unassembled WGS sequence"/>
</dbReference>
<dbReference type="EC" id="2.7.11.1" evidence="4"/>
<evidence type="ECO:0000256" key="4">
    <source>
        <dbReference type="ARBA" id="ARBA00012513"/>
    </source>
</evidence>
<dbReference type="PANTHER" id="PTHR45852">
    <property type="entry name" value="SER/THR-PROTEIN KINASE RIO2"/>
    <property type="match status" value="1"/>
</dbReference>
<keyword evidence="14" id="KW-0460">Magnesium</keyword>
<dbReference type="AlphaFoldDB" id="A0A2N5SNG7"/>
<evidence type="ECO:0000256" key="5">
    <source>
        <dbReference type="ARBA" id="ARBA00022490"/>
    </source>
</evidence>
<dbReference type="CDD" id="cd05144">
    <property type="entry name" value="RIO2_C"/>
    <property type="match status" value="1"/>
</dbReference>
<comment type="subcellular location">
    <subcellularLocation>
        <location evidence="2">Cytoplasm</location>
    </subcellularLocation>
</comment>
<comment type="caution">
    <text evidence="21">The sequence shown here is derived from an EMBL/GenBank/DDBJ whole genome shotgun (WGS) entry which is preliminary data.</text>
</comment>
<keyword evidence="9" id="KW-0808">Transferase</keyword>
<reference evidence="21 22" key="1">
    <citation type="submission" date="2017-11" db="EMBL/GenBank/DDBJ databases">
        <title>De novo assembly and phasing of dikaryotic genomes from two isolates of Puccinia coronata f. sp. avenae, the causal agent of oat crown rust.</title>
        <authorList>
            <person name="Miller M.E."/>
            <person name="Zhang Y."/>
            <person name="Omidvar V."/>
            <person name="Sperschneider J."/>
            <person name="Schwessinger B."/>
            <person name="Raley C."/>
            <person name="Palmer J.M."/>
            <person name="Garnica D."/>
            <person name="Upadhyaya N."/>
            <person name="Rathjen J."/>
            <person name="Taylor J.M."/>
            <person name="Park R.F."/>
            <person name="Dodds P.N."/>
            <person name="Hirsch C.D."/>
            <person name="Kianian S.F."/>
            <person name="Figueroa M."/>
        </authorList>
    </citation>
    <scope>NUCLEOTIDE SEQUENCE [LARGE SCALE GENOMIC DNA]</scope>
    <source>
        <strain evidence="21">12NC29</strain>
    </source>
</reference>
<dbReference type="PANTHER" id="PTHR45852:SF1">
    <property type="entry name" value="SERINE_THREONINE-PROTEIN KINASE RIO2"/>
    <property type="match status" value="1"/>
</dbReference>
<dbReference type="GO" id="GO:0030490">
    <property type="term" value="P:maturation of SSU-rRNA"/>
    <property type="evidence" value="ECO:0007669"/>
    <property type="project" value="TreeGrafter"/>
</dbReference>
<feature type="compositionally biased region" description="Polar residues" evidence="19">
    <location>
        <begin position="376"/>
        <end position="385"/>
    </location>
</feature>
<dbReference type="GO" id="GO:0046872">
    <property type="term" value="F:metal ion binding"/>
    <property type="evidence" value="ECO:0007669"/>
    <property type="project" value="UniProtKB-KW"/>
</dbReference>
<feature type="compositionally biased region" description="Basic residues" evidence="19">
    <location>
        <begin position="442"/>
        <end position="453"/>
    </location>
</feature>
<dbReference type="GO" id="GO:0004674">
    <property type="term" value="F:protein serine/threonine kinase activity"/>
    <property type="evidence" value="ECO:0007669"/>
    <property type="project" value="UniProtKB-KW"/>
</dbReference>
<accession>A0A2N5SNG7</accession>
<feature type="compositionally biased region" description="Basic and acidic residues" evidence="19">
    <location>
        <begin position="427"/>
        <end position="439"/>
    </location>
</feature>
<dbReference type="InterPro" id="IPR036388">
    <property type="entry name" value="WH-like_DNA-bd_sf"/>
</dbReference>
<dbReference type="InterPro" id="IPR018934">
    <property type="entry name" value="RIO_dom"/>
</dbReference>
<feature type="compositionally biased region" description="Acidic residues" evidence="19">
    <location>
        <begin position="335"/>
        <end position="356"/>
    </location>
</feature>
<organism evidence="21 22">
    <name type="scientific">Puccinia coronata f. sp. avenae</name>
    <dbReference type="NCBI Taxonomy" id="200324"/>
    <lineage>
        <taxon>Eukaryota</taxon>
        <taxon>Fungi</taxon>
        <taxon>Dikarya</taxon>
        <taxon>Basidiomycota</taxon>
        <taxon>Pucciniomycotina</taxon>
        <taxon>Pucciniomycetes</taxon>
        <taxon>Pucciniales</taxon>
        <taxon>Pucciniaceae</taxon>
        <taxon>Puccinia</taxon>
    </lineage>
</organism>
<evidence type="ECO:0000256" key="14">
    <source>
        <dbReference type="ARBA" id="ARBA00022842"/>
    </source>
</evidence>
<feature type="domain" description="RIO kinase" evidence="20">
    <location>
        <begin position="65"/>
        <end position="296"/>
    </location>
</feature>
<dbReference type="GO" id="GO:0005829">
    <property type="term" value="C:cytosol"/>
    <property type="evidence" value="ECO:0007669"/>
    <property type="project" value="TreeGrafter"/>
</dbReference>
<dbReference type="GO" id="GO:0030688">
    <property type="term" value="C:preribosome, small subunit precursor"/>
    <property type="evidence" value="ECO:0007669"/>
    <property type="project" value="TreeGrafter"/>
</dbReference>
<gene>
    <name evidence="21" type="ORF">PCANC_18892</name>
</gene>
<name>A0A2N5SNG7_9BASI</name>
<evidence type="ECO:0000256" key="17">
    <source>
        <dbReference type="ARBA" id="ARBA00068353"/>
    </source>
</evidence>
<feature type="region of interest" description="Disordered" evidence="19">
    <location>
        <begin position="333"/>
        <end position="359"/>
    </location>
</feature>
<dbReference type="InterPro" id="IPR000687">
    <property type="entry name" value="RIO_kinase"/>
</dbReference>
<keyword evidence="8" id="KW-0597">Phosphoprotein</keyword>
<dbReference type="Gene3D" id="3.30.200.20">
    <property type="entry name" value="Phosphorylase Kinase, domain 1"/>
    <property type="match status" value="1"/>
</dbReference>
<dbReference type="GO" id="GO:0005634">
    <property type="term" value="C:nucleus"/>
    <property type="evidence" value="ECO:0007669"/>
    <property type="project" value="TreeGrafter"/>
</dbReference>
<keyword evidence="7" id="KW-0723">Serine/threonine-protein kinase</keyword>
<dbReference type="InterPro" id="IPR036390">
    <property type="entry name" value="WH_DNA-bd_sf"/>
</dbReference>
<protein>
    <recommendedName>
        <fullName evidence="17">Serine/threonine-protein kinase RIO2</fullName>
        <ecNumber evidence="4">2.7.11.1</ecNumber>
    </recommendedName>
    <alternativeName>
        <fullName evidence="18">Serine/threonine-protein kinase rio2</fullName>
    </alternativeName>
</protein>